<keyword evidence="10 17" id="KW-1133">Transmembrane helix</keyword>
<dbReference type="SUPFAM" id="SSF56784">
    <property type="entry name" value="HAD-like"/>
    <property type="match status" value="1"/>
</dbReference>
<feature type="compositionally biased region" description="Basic and acidic residues" evidence="16">
    <location>
        <begin position="249"/>
        <end position="261"/>
    </location>
</feature>
<dbReference type="Pfam" id="PF03031">
    <property type="entry name" value="NIF"/>
    <property type="match status" value="1"/>
</dbReference>
<evidence type="ECO:0000256" key="13">
    <source>
        <dbReference type="ARBA" id="ARBA00023136"/>
    </source>
</evidence>
<keyword evidence="7" id="KW-0999">Mitochondrion inner membrane</keyword>
<evidence type="ECO:0000256" key="2">
    <source>
        <dbReference type="ARBA" id="ARBA00006344"/>
    </source>
</evidence>
<evidence type="ECO:0000313" key="20">
    <source>
        <dbReference type="Proteomes" id="UP001301958"/>
    </source>
</evidence>
<evidence type="ECO:0000256" key="3">
    <source>
        <dbReference type="ARBA" id="ARBA00013483"/>
    </source>
</evidence>
<keyword evidence="8" id="KW-0653">Protein transport</keyword>
<evidence type="ECO:0000256" key="4">
    <source>
        <dbReference type="ARBA" id="ARBA00020799"/>
    </source>
</evidence>
<dbReference type="PROSITE" id="PS50969">
    <property type="entry name" value="FCP1"/>
    <property type="match status" value="1"/>
</dbReference>
<feature type="compositionally biased region" description="Basic and acidic residues" evidence="16">
    <location>
        <begin position="669"/>
        <end position="679"/>
    </location>
</feature>
<feature type="transmembrane region" description="Helical" evidence="17">
    <location>
        <begin position="312"/>
        <end position="332"/>
    </location>
</feature>
<reference evidence="19" key="2">
    <citation type="submission" date="2023-05" db="EMBL/GenBank/DDBJ databases">
        <authorList>
            <consortium name="Lawrence Berkeley National Laboratory"/>
            <person name="Steindorff A."/>
            <person name="Hensen N."/>
            <person name="Bonometti L."/>
            <person name="Westerberg I."/>
            <person name="Brannstrom I.O."/>
            <person name="Guillou S."/>
            <person name="Cros-Aarteil S."/>
            <person name="Calhoun S."/>
            <person name="Haridas S."/>
            <person name="Kuo A."/>
            <person name="Mondo S."/>
            <person name="Pangilinan J."/>
            <person name="Riley R."/>
            <person name="Labutti K."/>
            <person name="Andreopoulos B."/>
            <person name="Lipzen A."/>
            <person name="Chen C."/>
            <person name="Yanf M."/>
            <person name="Daum C."/>
            <person name="Ng V."/>
            <person name="Clum A."/>
            <person name="Ohm R."/>
            <person name="Martin F."/>
            <person name="Silar P."/>
            <person name="Natvig D."/>
            <person name="Lalanne C."/>
            <person name="Gautier V."/>
            <person name="Ament-Velasquez S.L."/>
            <person name="Kruys A."/>
            <person name="Hutchinson M.I."/>
            <person name="Powell A.J."/>
            <person name="Barry K."/>
            <person name="Miller A.N."/>
            <person name="Grigoriev I.V."/>
            <person name="Debuchy R."/>
            <person name="Gladieux P."/>
            <person name="Thoren M.H."/>
            <person name="Johannesson H."/>
        </authorList>
    </citation>
    <scope>NUCLEOTIDE SEQUENCE</scope>
    <source>
        <strain evidence="19">CBS 990.96</strain>
    </source>
</reference>
<comment type="function">
    <text evidence="14">Essential component of the TIM23 complex, a complex that mediates the translocation of transit peptide-containing proteins across the mitochondrial inner membrane. Required to direct preproteins in transit and direct them to the channel protein TIM23, and possibly facilitates transfer of the translocating proteins from the TOM complex to the TIM23 complex.</text>
</comment>
<dbReference type="GO" id="GO:0015031">
    <property type="term" value="P:protein transport"/>
    <property type="evidence" value="ECO:0007669"/>
    <property type="project" value="UniProtKB-KW"/>
</dbReference>
<evidence type="ECO:0000256" key="9">
    <source>
        <dbReference type="ARBA" id="ARBA00022946"/>
    </source>
</evidence>
<evidence type="ECO:0000256" key="8">
    <source>
        <dbReference type="ARBA" id="ARBA00022927"/>
    </source>
</evidence>
<feature type="region of interest" description="Disordered" evidence="16">
    <location>
        <begin position="644"/>
        <end position="679"/>
    </location>
</feature>
<comment type="similarity">
    <text evidence="2">Belongs to the TIM50 family.</text>
</comment>
<feature type="region of interest" description="Disordered" evidence="16">
    <location>
        <begin position="179"/>
        <end position="303"/>
    </location>
</feature>
<evidence type="ECO:0000256" key="6">
    <source>
        <dbReference type="ARBA" id="ARBA00022692"/>
    </source>
</evidence>
<name>A0AAN7BI51_9PEZI</name>
<dbReference type="Proteomes" id="UP001301958">
    <property type="component" value="Unassembled WGS sequence"/>
</dbReference>
<dbReference type="GO" id="GO:0005743">
    <property type="term" value="C:mitochondrial inner membrane"/>
    <property type="evidence" value="ECO:0007669"/>
    <property type="project" value="UniProtKB-SubCell"/>
</dbReference>
<comment type="subunit">
    <text evidence="15">Component of the TIM23 complex, at least composed of TIM23, TIM17, TIM50 and TIM21. Interacts with preproteins in transit.</text>
</comment>
<feature type="domain" description="FCP1 homology" evidence="18">
    <location>
        <begin position="385"/>
        <end position="528"/>
    </location>
</feature>
<dbReference type="AlphaFoldDB" id="A0AAN7BI51"/>
<evidence type="ECO:0000256" key="11">
    <source>
        <dbReference type="ARBA" id="ARBA00023010"/>
    </source>
</evidence>
<comment type="caution">
    <text evidence="19">The sequence shown here is derived from an EMBL/GenBank/DDBJ whole genome shotgun (WGS) entry which is preliminary data.</text>
</comment>
<evidence type="ECO:0000256" key="10">
    <source>
        <dbReference type="ARBA" id="ARBA00022989"/>
    </source>
</evidence>
<comment type="subcellular location">
    <subcellularLocation>
        <location evidence="1">Mitochondrion inner membrane</location>
        <topology evidence="1">Single-pass membrane protein</topology>
    </subcellularLocation>
</comment>
<keyword evidence="13 17" id="KW-0472">Membrane</keyword>
<evidence type="ECO:0000259" key="18">
    <source>
        <dbReference type="PROSITE" id="PS50969"/>
    </source>
</evidence>
<dbReference type="FunFam" id="3.40.50.1000:FF:000019">
    <property type="entry name" value="Mitochondrial import inner membrane translocase subunit TIM50"/>
    <property type="match status" value="1"/>
</dbReference>
<evidence type="ECO:0000256" key="7">
    <source>
        <dbReference type="ARBA" id="ARBA00022792"/>
    </source>
</evidence>
<keyword evidence="11" id="KW-0811">Translocation</keyword>
<dbReference type="EMBL" id="MU865412">
    <property type="protein sequence ID" value="KAK4223845.1"/>
    <property type="molecule type" value="Genomic_DNA"/>
</dbReference>
<dbReference type="InterPro" id="IPR050365">
    <property type="entry name" value="TIM50"/>
</dbReference>
<gene>
    <name evidence="19" type="ORF">QBC38DRAFT_516114</name>
</gene>
<sequence length="679" mass="75512">MKNIMQKCGCSCSGAAAAGLIGSASGFVNRNPLKAGQRKGGAHDFQSSEKFADRFQHDERAPLSLKWAGNPKVGQLLAVTGIRRFFLQDAWLKLEALEGFFSFGGEKLRALEFRFPAQRPIAIDWLLARLVQFSNSSLTGQHQSKTIMMLARAASRPFAVARAGAVATSSSLTRQTLPAIWSRGMAKDNKPQAPRFSKQPTPSKFPQQKPVPQNPATPEPASESPEPEEPIPDLSKLPDLTQGIPSTLEFERAQSTKKAADEAAGQSQDDASEAAAAAGGAGAGAGGGGKRPKGELPSSAYVSSSERKRQKMMMWALGLFGVGAVAGTAYLGRNWDEEELKKDPVVPNGWSITNWWKRATSRMTDTVTYYQEPAFEKLLPDTDPSFERPYTLCISLEDMLVHSEWSREHGWRVAKRPGVDYFLHYLSQYYEIVLFTTVPFATGEPLVRKLDPYRFIMWPLFREATKYKDGEIIKDLSYLNRDLSKVIIIDTDPKHVRAQPENAIILPKWKGQPGDKELVDLVPFLEFIHTMQYGDVRKVLQSFDGKHIPTEFARREALARAEHNRRIGASKAKAPGGGLGWLSSHLGLKPSNMSLMVTPEGEENPTEAFAKGKMLQDIARERGMRNYLLLEEEIKKNGEKWLKEEQEAQEKAQKEAMNSMKSSLTGWFVKEEPKPSEKA</sequence>
<keyword evidence="12" id="KW-0496">Mitochondrion</keyword>
<evidence type="ECO:0000256" key="14">
    <source>
        <dbReference type="ARBA" id="ARBA00059797"/>
    </source>
</evidence>
<accession>A0AAN7BI51</accession>
<evidence type="ECO:0000256" key="12">
    <source>
        <dbReference type="ARBA" id="ARBA00023128"/>
    </source>
</evidence>
<evidence type="ECO:0000256" key="17">
    <source>
        <dbReference type="SAM" id="Phobius"/>
    </source>
</evidence>
<dbReference type="InterPro" id="IPR023214">
    <property type="entry name" value="HAD_sf"/>
</dbReference>
<dbReference type="InterPro" id="IPR004274">
    <property type="entry name" value="FCP1_dom"/>
</dbReference>
<dbReference type="SMART" id="SM00577">
    <property type="entry name" value="CPDc"/>
    <property type="match status" value="1"/>
</dbReference>
<proteinExistence type="inferred from homology"/>
<evidence type="ECO:0000256" key="1">
    <source>
        <dbReference type="ARBA" id="ARBA00004434"/>
    </source>
</evidence>
<feature type="compositionally biased region" description="Gly residues" evidence="16">
    <location>
        <begin position="279"/>
        <end position="289"/>
    </location>
</feature>
<protein>
    <recommendedName>
        <fullName evidence="4">Mitochondrial import inner membrane translocase subunit TIM50</fullName>
    </recommendedName>
    <alternativeName>
        <fullName evidence="3">Mitochondrial import inner membrane translocase subunit tim50</fullName>
    </alternativeName>
</protein>
<evidence type="ECO:0000256" key="5">
    <source>
        <dbReference type="ARBA" id="ARBA00022448"/>
    </source>
</evidence>
<evidence type="ECO:0000256" key="16">
    <source>
        <dbReference type="SAM" id="MobiDB-lite"/>
    </source>
</evidence>
<evidence type="ECO:0000256" key="15">
    <source>
        <dbReference type="ARBA" id="ARBA00063960"/>
    </source>
</evidence>
<keyword evidence="6 17" id="KW-0812">Transmembrane</keyword>
<keyword evidence="5" id="KW-0813">Transport</keyword>
<feature type="compositionally biased region" description="Low complexity" evidence="16">
    <location>
        <begin position="263"/>
        <end position="278"/>
    </location>
</feature>
<organism evidence="19 20">
    <name type="scientific">Podospora fimiseda</name>
    <dbReference type="NCBI Taxonomy" id="252190"/>
    <lineage>
        <taxon>Eukaryota</taxon>
        <taxon>Fungi</taxon>
        <taxon>Dikarya</taxon>
        <taxon>Ascomycota</taxon>
        <taxon>Pezizomycotina</taxon>
        <taxon>Sordariomycetes</taxon>
        <taxon>Sordariomycetidae</taxon>
        <taxon>Sordariales</taxon>
        <taxon>Podosporaceae</taxon>
        <taxon>Podospora</taxon>
    </lineage>
</organism>
<dbReference type="PANTHER" id="PTHR12210">
    <property type="entry name" value="DULLARD PROTEIN PHOSPHATASE"/>
    <property type="match status" value="1"/>
</dbReference>
<dbReference type="InterPro" id="IPR036412">
    <property type="entry name" value="HAD-like_sf"/>
</dbReference>
<reference evidence="19" key="1">
    <citation type="journal article" date="2023" name="Mol. Phylogenet. Evol.">
        <title>Genome-scale phylogeny and comparative genomics of the fungal order Sordariales.</title>
        <authorList>
            <person name="Hensen N."/>
            <person name="Bonometti L."/>
            <person name="Westerberg I."/>
            <person name="Brannstrom I.O."/>
            <person name="Guillou S."/>
            <person name="Cros-Aarteil S."/>
            <person name="Calhoun S."/>
            <person name="Haridas S."/>
            <person name="Kuo A."/>
            <person name="Mondo S."/>
            <person name="Pangilinan J."/>
            <person name="Riley R."/>
            <person name="LaButti K."/>
            <person name="Andreopoulos B."/>
            <person name="Lipzen A."/>
            <person name="Chen C."/>
            <person name="Yan M."/>
            <person name="Daum C."/>
            <person name="Ng V."/>
            <person name="Clum A."/>
            <person name="Steindorff A."/>
            <person name="Ohm R.A."/>
            <person name="Martin F."/>
            <person name="Silar P."/>
            <person name="Natvig D.O."/>
            <person name="Lalanne C."/>
            <person name="Gautier V."/>
            <person name="Ament-Velasquez S.L."/>
            <person name="Kruys A."/>
            <person name="Hutchinson M.I."/>
            <person name="Powell A.J."/>
            <person name="Barry K."/>
            <person name="Miller A.N."/>
            <person name="Grigoriev I.V."/>
            <person name="Debuchy R."/>
            <person name="Gladieux P."/>
            <person name="Hiltunen Thoren M."/>
            <person name="Johannesson H."/>
        </authorList>
    </citation>
    <scope>NUCLEOTIDE SEQUENCE</scope>
    <source>
        <strain evidence="19">CBS 990.96</strain>
    </source>
</reference>
<feature type="compositionally biased region" description="Basic and acidic residues" evidence="16">
    <location>
        <begin position="644"/>
        <end position="654"/>
    </location>
</feature>
<evidence type="ECO:0000313" key="19">
    <source>
        <dbReference type="EMBL" id="KAK4223845.1"/>
    </source>
</evidence>
<dbReference type="Gene3D" id="3.40.50.1000">
    <property type="entry name" value="HAD superfamily/HAD-like"/>
    <property type="match status" value="1"/>
</dbReference>
<keyword evidence="20" id="KW-1185">Reference proteome</keyword>
<keyword evidence="9" id="KW-0809">Transit peptide</keyword>
<dbReference type="CDD" id="cd07521">
    <property type="entry name" value="HAD_FCP1-like"/>
    <property type="match status" value="1"/>
</dbReference>